<sequence>MFCSLVHVAKRSKSSKPRNKDLGSALSFAFRFRVLRYVHTTVLRTVLRNTYCVFALQIAFVETAKCSHTTLYVVRNSLTQNGVKTKSKRNYVKMRLISFLHKIFERFTPYVVKI</sequence>
<gene>
    <name evidence="1" type="ORF">APZ42_005480</name>
</gene>
<organism evidence="1 2">
    <name type="scientific">Daphnia magna</name>
    <dbReference type="NCBI Taxonomy" id="35525"/>
    <lineage>
        <taxon>Eukaryota</taxon>
        <taxon>Metazoa</taxon>
        <taxon>Ecdysozoa</taxon>
        <taxon>Arthropoda</taxon>
        <taxon>Crustacea</taxon>
        <taxon>Branchiopoda</taxon>
        <taxon>Diplostraca</taxon>
        <taxon>Cladocera</taxon>
        <taxon>Anomopoda</taxon>
        <taxon>Daphniidae</taxon>
        <taxon>Daphnia</taxon>
    </lineage>
</organism>
<dbReference type="AlphaFoldDB" id="A0A164GF66"/>
<accession>A0A164GF66</accession>
<name>A0A164GF66_9CRUS</name>
<keyword evidence="2" id="KW-1185">Reference proteome</keyword>
<dbReference type="EMBL" id="LRGB01015432">
    <property type="protein sequence ID" value="KZR98889.1"/>
    <property type="molecule type" value="Genomic_DNA"/>
</dbReference>
<dbReference type="Proteomes" id="UP000076858">
    <property type="component" value="Unassembled WGS sequence"/>
</dbReference>
<reference evidence="1 2" key="1">
    <citation type="submission" date="2016-03" db="EMBL/GenBank/DDBJ databases">
        <title>EvidentialGene: Evidence-directed Construction of Genes on Genomes.</title>
        <authorList>
            <person name="Gilbert D.G."/>
            <person name="Choi J.-H."/>
            <person name="Mockaitis K."/>
            <person name="Colbourne J."/>
            <person name="Pfrender M."/>
        </authorList>
    </citation>
    <scope>NUCLEOTIDE SEQUENCE [LARGE SCALE GENOMIC DNA]</scope>
    <source>
        <strain evidence="1 2">Xinb3</strain>
        <tissue evidence="1">Complete organism</tissue>
    </source>
</reference>
<protein>
    <submittedName>
        <fullName evidence="1">Uncharacterized protein</fullName>
    </submittedName>
</protein>
<evidence type="ECO:0000313" key="1">
    <source>
        <dbReference type="EMBL" id="KZR98889.1"/>
    </source>
</evidence>
<proteinExistence type="predicted"/>
<evidence type="ECO:0000313" key="2">
    <source>
        <dbReference type="Proteomes" id="UP000076858"/>
    </source>
</evidence>
<comment type="caution">
    <text evidence="1">The sequence shown here is derived from an EMBL/GenBank/DDBJ whole genome shotgun (WGS) entry which is preliminary data.</text>
</comment>